<accession>A0ABN5ASR8</accession>
<dbReference type="RefSeq" id="WP_088768178.1">
    <property type="nucleotide sequence ID" value="NZ_CP022133.1"/>
</dbReference>
<proteinExistence type="predicted"/>
<gene>
    <name evidence="1" type="ORF">CEW91_06320</name>
</gene>
<sequence length="215" mass="23754">MNGVIAGYDPGGNGANGLALLFIADGLITTVESKTGETAQDVLNRLLEFDNLIGIGVDTLTQWSTGKSGWRNADLTLRAKYPVVQKSVTPPNSLYGSMALNGMSVLIKLKQFEPNIRITEAHPKVLFHALTGSKYNYAEERAEMDRLLSNWFRVPNIKTESDHEWDALISAYSAYQGMIGNWTMDLHTPTQGESSKSVNPIGKTHFYWPSTLDTE</sequence>
<keyword evidence="2" id="KW-1185">Reference proteome</keyword>
<dbReference type="Proteomes" id="UP000197717">
    <property type="component" value="Chromosome"/>
</dbReference>
<organism evidence="1 2">
    <name type="scientific">Idiomarina piscisalsi</name>
    <dbReference type="NCBI Taxonomy" id="1096243"/>
    <lineage>
        <taxon>Bacteria</taxon>
        <taxon>Pseudomonadati</taxon>
        <taxon>Pseudomonadota</taxon>
        <taxon>Gammaproteobacteria</taxon>
        <taxon>Alteromonadales</taxon>
        <taxon>Idiomarinaceae</taxon>
        <taxon>Idiomarina</taxon>
    </lineage>
</organism>
<reference evidence="1 2" key="1">
    <citation type="submission" date="2017-06" db="EMBL/GenBank/DDBJ databases">
        <title>Complete genome sequence of Idiomarina piscisalsi strain 10PY1A isolated from soil of Soudi Arabia.</title>
        <authorList>
            <person name="Kim M.-C."/>
            <person name="Jung B.K."/>
            <person name="Budiyanto F."/>
            <person name="Nzila A."/>
            <person name="Shin J.-H."/>
        </authorList>
    </citation>
    <scope>NUCLEOTIDE SEQUENCE [LARGE SCALE GENOMIC DNA]</scope>
    <source>
        <strain evidence="1 2">10PY1A</strain>
    </source>
</reference>
<evidence type="ECO:0000313" key="1">
    <source>
        <dbReference type="EMBL" id="ASG65777.1"/>
    </source>
</evidence>
<evidence type="ECO:0008006" key="3">
    <source>
        <dbReference type="Google" id="ProtNLM"/>
    </source>
</evidence>
<dbReference type="EMBL" id="CP022133">
    <property type="protein sequence ID" value="ASG65777.1"/>
    <property type="molecule type" value="Genomic_DNA"/>
</dbReference>
<protein>
    <recommendedName>
        <fullName evidence="3">DUF429 domain-containing protein</fullName>
    </recommendedName>
</protein>
<evidence type="ECO:0000313" key="2">
    <source>
        <dbReference type="Proteomes" id="UP000197717"/>
    </source>
</evidence>
<name>A0ABN5ASR8_9GAMM</name>